<dbReference type="Proteomes" id="UP000673383">
    <property type="component" value="Unassembled WGS sequence"/>
</dbReference>
<reference evidence="1" key="1">
    <citation type="submission" date="2021-02" db="EMBL/GenBank/DDBJ databases">
        <title>Genomic Encyclopedia of Type Strains, Phase IV (KMG-V): Genome sequencing to study the core and pangenomes of soil and plant-associated prokaryotes.</title>
        <authorList>
            <person name="Whitman W."/>
        </authorList>
    </citation>
    <scope>NUCLEOTIDE SEQUENCE</scope>
    <source>
        <strain evidence="1">USDA 406</strain>
    </source>
</reference>
<dbReference type="EMBL" id="JAFICZ010000001">
    <property type="protein sequence ID" value="MBP1290481.1"/>
    <property type="molecule type" value="Genomic_DNA"/>
</dbReference>
<dbReference type="EC" id="1.17.4.1" evidence="1"/>
<evidence type="ECO:0000313" key="2">
    <source>
        <dbReference type="Proteomes" id="UP000673383"/>
    </source>
</evidence>
<gene>
    <name evidence="1" type="ORF">JOH49_000234</name>
</gene>
<organism evidence="1 2">
    <name type="scientific">Bradyrhizobium elkanii</name>
    <dbReference type="NCBI Taxonomy" id="29448"/>
    <lineage>
        <taxon>Bacteria</taxon>
        <taxon>Pseudomonadati</taxon>
        <taxon>Pseudomonadota</taxon>
        <taxon>Alphaproteobacteria</taxon>
        <taxon>Hyphomicrobiales</taxon>
        <taxon>Nitrobacteraceae</taxon>
        <taxon>Bradyrhizobium</taxon>
    </lineage>
</organism>
<dbReference type="AlphaFoldDB" id="A0A8I2C2M2"/>
<evidence type="ECO:0000313" key="1">
    <source>
        <dbReference type="EMBL" id="MBP1290481.1"/>
    </source>
</evidence>
<proteinExistence type="predicted"/>
<dbReference type="GO" id="GO:0004748">
    <property type="term" value="F:ribonucleoside-diphosphate reductase activity, thioredoxin disulfide as acceptor"/>
    <property type="evidence" value="ECO:0007669"/>
    <property type="project" value="UniProtKB-EC"/>
</dbReference>
<name>A0A8I2C2M2_BRAEL</name>
<sequence>MSVIDLSSVDPRTLIGKRCVGLLDSTGSYDVDRYAWAYEFWKRQQQTHWMGE</sequence>
<comment type="caution">
    <text evidence="1">The sequence shown here is derived from an EMBL/GenBank/DDBJ whole genome shotgun (WGS) entry which is preliminary data.</text>
</comment>
<keyword evidence="1" id="KW-0560">Oxidoreductase</keyword>
<dbReference type="RefSeq" id="WP_244436105.1">
    <property type="nucleotide sequence ID" value="NZ_CP126029.1"/>
</dbReference>
<protein>
    <submittedName>
        <fullName evidence="1">Ribonucleoside-diphosphate reductase beta chain</fullName>
        <ecNumber evidence="1">1.17.4.1</ecNumber>
    </submittedName>
</protein>
<accession>A0A8I2C2M2</accession>